<dbReference type="GO" id="GO:0004497">
    <property type="term" value="F:monooxygenase activity"/>
    <property type="evidence" value="ECO:0007669"/>
    <property type="project" value="InterPro"/>
</dbReference>
<gene>
    <name evidence="1" type="ORF">AS594_27385</name>
</gene>
<keyword evidence="2" id="KW-1185">Reference proteome</keyword>
<dbReference type="GO" id="GO:0016705">
    <property type="term" value="F:oxidoreductase activity, acting on paired donors, with incorporation or reduction of molecular oxygen"/>
    <property type="evidence" value="ECO:0007669"/>
    <property type="project" value="InterPro"/>
</dbReference>
<dbReference type="RefSeq" id="WP_069929515.1">
    <property type="nucleotide sequence ID" value="NZ_MEHI01000001.1"/>
</dbReference>
<dbReference type="GO" id="GO:0005506">
    <property type="term" value="F:iron ion binding"/>
    <property type="evidence" value="ECO:0007669"/>
    <property type="project" value="InterPro"/>
</dbReference>
<accession>A0A1E5PDN9</accession>
<dbReference type="AlphaFoldDB" id="A0A1E5PDN9"/>
<dbReference type="InterPro" id="IPR036396">
    <property type="entry name" value="Cyt_P450_sf"/>
</dbReference>
<dbReference type="Proteomes" id="UP000095759">
    <property type="component" value="Unassembled WGS sequence"/>
</dbReference>
<organism evidence="1 2">
    <name type="scientific">Streptomyces agglomeratus</name>
    <dbReference type="NCBI Taxonomy" id="285458"/>
    <lineage>
        <taxon>Bacteria</taxon>
        <taxon>Bacillati</taxon>
        <taxon>Actinomycetota</taxon>
        <taxon>Actinomycetes</taxon>
        <taxon>Kitasatosporales</taxon>
        <taxon>Streptomycetaceae</taxon>
        <taxon>Streptomyces</taxon>
    </lineage>
</organism>
<evidence type="ECO:0008006" key="3">
    <source>
        <dbReference type="Google" id="ProtNLM"/>
    </source>
</evidence>
<reference evidence="1 2" key="1">
    <citation type="submission" date="2016-08" db="EMBL/GenBank/DDBJ databases">
        <title>Complete genome sequence of Streptomyces agglomeratus strain 6-3-2, a novel anti-MRSA actinomycete isolated from Wuli of Tebit, China.</title>
        <authorList>
            <person name="Chen X."/>
        </authorList>
    </citation>
    <scope>NUCLEOTIDE SEQUENCE [LARGE SCALE GENOMIC DNA]</scope>
    <source>
        <strain evidence="1 2">6-3-2</strain>
    </source>
</reference>
<dbReference type="OrthoDB" id="5006855at2"/>
<name>A0A1E5PDN9_9ACTN</name>
<dbReference type="EMBL" id="MEHJ01000001">
    <property type="protein sequence ID" value="OEJ27652.1"/>
    <property type="molecule type" value="Genomic_DNA"/>
</dbReference>
<evidence type="ECO:0000313" key="1">
    <source>
        <dbReference type="EMBL" id="OEJ27652.1"/>
    </source>
</evidence>
<evidence type="ECO:0000313" key="2">
    <source>
        <dbReference type="Proteomes" id="UP000095759"/>
    </source>
</evidence>
<dbReference type="Gene3D" id="1.10.630.10">
    <property type="entry name" value="Cytochrome P450"/>
    <property type="match status" value="1"/>
</dbReference>
<proteinExistence type="predicted"/>
<comment type="caution">
    <text evidence="1">The sequence shown here is derived from an EMBL/GenBank/DDBJ whole genome shotgun (WGS) entry which is preliminary data.</text>
</comment>
<dbReference type="GO" id="GO:0020037">
    <property type="term" value="F:heme binding"/>
    <property type="evidence" value="ECO:0007669"/>
    <property type="project" value="InterPro"/>
</dbReference>
<dbReference type="SUPFAM" id="SSF48264">
    <property type="entry name" value="Cytochrome P450"/>
    <property type="match status" value="1"/>
</dbReference>
<protein>
    <recommendedName>
        <fullName evidence="3">Cytochrome</fullName>
    </recommendedName>
</protein>
<sequence>MTTSTPDARAVLRDPRFLVPRAPSGGAPGTMRWLRASVARFSNGAAHTRRRALAEGELARLDPAALREAARVLTRTAAPDAAPYVPVAVLGAALGARGEVVAATRAVAAAYQPGAAPELTARADQGVRTLAGLLPDGGPESVANRIGLLVQTCDATAALIVNALARAAERRTGLPVDDLVADTLRLAPPVRRTRRVAAAGAALDGRPVPKGSDVPVDLASADAPFGHGIRPCPGSRHALALACGVLDVLLEDNRS</sequence>
<dbReference type="STRING" id="285458.BGM19_09490"/>